<proteinExistence type="predicted"/>
<dbReference type="EMBL" id="AFEU01000001">
    <property type="protein sequence ID" value="EIJ81786.1"/>
    <property type="molecule type" value="Genomic_DNA"/>
</dbReference>
<dbReference type="PATRIC" id="fig|997296.3.peg.572"/>
<evidence type="ECO:0000256" key="1">
    <source>
        <dbReference type="SAM" id="Phobius"/>
    </source>
</evidence>
<keyword evidence="3" id="KW-1185">Reference proteome</keyword>
<evidence type="ECO:0000313" key="3">
    <source>
        <dbReference type="Proteomes" id="UP000010523"/>
    </source>
</evidence>
<gene>
    <name evidence="2" type="ORF">PB1_02565</name>
</gene>
<evidence type="ECO:0000313" key="2">
    <source>
        <dbReference type="EMBL" id="EIJ81786.1"/>
    </source>
</evidence>
<protein>
    <submittedName>
        <fullName evidence="2">Uncharacterized protein</fullName>
    </submittedName>
</protein>
<comment type="caution">
    <text evidence="2">The sequence shown here is derived from an EMBL/GenBank/DDBJ whole genome shotgun (WGS) entry which is preliminary data.</text>
</comment>
<keyword evidence="1" id="KW-1133">Transmembrane helix</keyword>
<feature type="transmembrane region" description="Helical" evidence="1">
    <location>
        <begin position="6"/>
        <end position="32"/>
    </location>
</feature>
<accession>I3E5L5</accession>
<sequence length="115" mass="13701">MTVRKLIIIGIVLLTFPVSIWFVIAFQIYWAIGINRWGKHLEYNTPSQQEAEEVTAYLRKVWYIPNHPKYWGRCKNIYYSVLHSSQVNIETKEKLYKVLKNHKVYGLNPPRHKAL</sequence>
<name>I3E5L5_BACMT</name>
<dbReference type="Proteomes" id="UP000010523">
    <property type="component" value="Unassembled WGS sequence"/>
</dbReference>
<keyword evidence="1" id="KW-0812">Transmembrane</keyword>
<reference evidence="2 3" key="1">
    <citation type="journal article" date="2012" name="Appl. Environ. Microbiol.">
        <title>Genome Sequence of Thermotolerant Bacillus methanolicus: Features and Regulation Related to Methylotrophy and Production of L-Lysine and L-Glutamate from Methanol.</title>
        <authorList>
            <person name="Heggeset T.M."/>
            <person name="Krog A."/>
            <person name="Balzer S."/>
            <person name="Wentzel A."/>
            <person name="Ellingsen T.E."/>
            <person name="Brautaset T."/>
        </authorList>
    </citation>
    <scope>NUCLEOTIDE SEQUENCE [LARGE SCALE GENOMIC DNA]</scope>
    <source>
        <strain evidence="2 3">PB1</strain>
    </source>
</reference>
<organism evidence="2 3">
    <name type="scientific">Bacillus methanolicus PB1</name>
    <dbReference type="NCBI Taxonomy" id="997296"/>
    <lineage>
        <taxon>Bacteria</taxon>
        <taxon>Bacillati</taxon>
        <taxon>Bacillota</taxon>
        <taxon>Bacilli</taxon>
        <taxon>Bacillales</taxon>
        <taxon>Bacillaceae</taxon>
        <taxon>Bacillus</taxon>
    </lineage>
</organism>
<dbReference type="AlphaFoldDB" id="I3E5L5"/>
<dbReference type="eggNOG" id="ENOG502ZXKV">
    <property type="taxonomic scope" value="Bacteria"/>
</dbReference>
<dbReference type="OrthoDB" id="2874285at2"/>
<keyword evidence="1" id="KW-0472">Membrane</keyword>
<dbReference type="RefSeq" id="WP_003350535.1">
    <property type="nucleotide sequence ID" value="NZ_AFEU01000001.1"/>
</dbReference>